<keyword evidence="3" id="KW-1185">Reference proteome</keyword>
<protein>
    <submittedName>
        <fullName evidence="2">Uncharacterized protein</fullName>
    </submittedName>
</protein>
<gene>
    <name evidence="2" type="ORF">ACH5RR_021393</name>
</gene>
<sequence>MEISPAAVYEKIPEYCLHCKKIGYSESSCVVKSPPENFKSSNQPVRKGGDIPNLNPNLVNPKQQWVPKAPTLPDAVEATTVGSSGLQVTDKAVIPIYVSTPSMSNPNKKVGDASPSDVEMRSNQSPTRRVC</sequence>
<organism evidence="2 3">
    <name type="scientific">Cinchona calisaya</name>
    <dbReference type="NCBI Taxonomy" id="153742"/>
    <lineage>
        <taxon>Eukaryota</taxon>
        <taxon>Viridiplantae</taxon>
        <taxon>Streptophyta</taxon>
        <taxon>Embryophyta</taxon>
        <taxon>Tracheophyta</taxon>
        <taxon>Spermatophyta</taxon>
        <taxon>Magnoliopsida</taxon>
        <taxon>eudicotyledons</taxon>
        <taxon>Gunneridae</taxon>
        <taxon>Pentapetalae</taxon>
        <taxon>asterids</taxon>
        <taxon>lamiids</taxon>
        <taxon>Gentianales</taxon>
        <taxon>Rubiaceae</taxon>
        <taxon>Cinchonoideae</taxon>
        <taxon>Cinchoneae</taxon>
        <taxon>Cinchona</taxon>
    </lineage>
</organism>
<feature type="compositionally biased region" description="Polar residues" evidence="1">
    <location>
        <begin position="54"/>
        <end position="63"/>
    </location>
</feature>
<dbReference type="Proteomes" id="UP001630127">
    <property type="component" value="Unassembled WGS sequence"/>
</dbReference>
<comment type="caution">
    <text evidence="2">The sequence shown here is derived from an EMBL/GenBank/DDBJ whole genome shotgun (WGS) entry which is preliminary data.</text>
</comment>
<feature type="region of interest" description="Disordered" evidence="1">
    <location>
        <begin position="33"/>
        <end position="64"/>
    </location>
</feature>
<evidence type="ECO:0000256" key="1">
    <source>
        <dbReference type="SAM" id="MobiDB-lite"/>
    </source>
</evidence>
<feature type="compositionally biased region" description="Polar residues" evidence="1">
    <location>
        <begin position="121"/>
        <end position="131"/>
    </location>
</feature>
<reference evidence="2 3" key="1">
    <citation type="submission" date="2024-11" db="EMBL/GenBank/DDBJ databases">
        <title>A near-complete genome assembly of Cinchona calisaya.</title>
        <authorList>
            <person name="Lian D.C."/>
            <person name="Zhao X.W."/>
            <person name="Wei L."/>
        </authorList>
    </citation>
    <scope>NUCLEOTIDE SEQUENCE [LARGE SCALE GENOMIC DNA]</scope>
    <source>
        <tissue evidence="2">Nenye</tissue>
    </source>
</reference>
<name>A0ABD2ZH77_9GENT</name>
<evidence type="ECO:0000313" key="2">
    <source>
        <dbReference type="EMBL" id="KAL3518804.1"/>
    </source>
</evidence>
<dbReference type="EMBL" id="JBJUIK010000009">
    <property type="protein sequence ID" value="KAL3518804.1"/>
    <property type="molecule type" value="Genomic_DNA"/>
</dbReference>
<proteinExistence type="predicted"/>
<feature type="region of interest" description="Disordered" evidence="1">
    <location>
        <begin position="100"/>
        <end position="131"/>
    </location>
</feature>
<evidence type="ECO:0000313" key="3">
    <source>
        <dbReference type="Proteomes" id="UP001630127"/>
    </source>
</evidence>
<dbReference type="AlphaFoldDB" id="A0ABD2ZH77"/>
<accession>A0ABD2ZH77</accession>